<organism evidence="4 5">
    <name type="scientific">Gallaecimonas xiamenensis 3-C-1</name>
    <dbReference type="NCBI Taxonomy" id="745411"/>
    <lineage>
        <taxon>Bacteria</taxon>
        <taxon>Pseudomonadati</taxon>
        <taxon>Pseudomonadota</taxon>
        <taxon>Gammaproteobacteria</taxon>
        <taxon>Enterobacterales</taxon>
        <taxon>Gallaecimonadaceae</taxon>
        <taxon>Gallaecimonas</taxon>
    </lineage>
</organism>
<dbReference type="InterPro" id="IPR000182">
    <property type="entry name" value="GNAT_dom"/>
</dbReference>
<dbReference type="InterPro" id="IPR050680">
    <property type="entry name" value="YpeA/RimI_acetyltransf"/>
</dbReference>
<dbReference type="Gene3D" id="3.40.630.30">
    <property type="match status" value="1"/>
</dbReference>
<dbReference type="eggNOG" id="COG0456">
    <property type="taxonomic scope" value="Bacteria"/>
</dbReference>
<dbReference type="OrthoDB" id="9799601at2"/>
<proteinExistence type="predicted"/>
<dbReference type="PATRIC" id="fig|745411.4.peg.949"/>
<keyword evidence="5" id="KW-1185">Reference proteome</keyword>
<dbReference type="RefSeq" id="WP_008483287.1">
    <property type="nucleotide sequence ID" value="NZ_AMRI01000005.1"/>
</dbReference>
<protein>
    <submittedName>
        <fullName evidence="4">GCN5-related N-acetyltransferase</fullName>
    </submittedName>
</protein>
<dbReference type="InterPro" id="IPR016181">
    <property type="entry name" value="Acyl_CoA_acyltransferase"/>
</dbReference>
<feature type="domain" description="N-acetyltransferase" evidence="3">
    <location>
        <begin position="8"/>
        <end position="160"/>
    </location>
</feature>
<accession>K2J034</accession>
<dbReference type="PANTHER" id="PTHR43420">
    <property type="entry name" value="ACETYLTRANSFERASE"/>
    <property type="match status" value="1"/>
</dbReference>
<dbReference type="Proteomes" id="UP000006755">
    <property type="component" value="Unassembled WGS sequence"/>
</dbReference>
<name>K2J034_9GAMM</name>
<dbReference type="Pfam" id="PF00583">
    <property type="entry name" value="Acetyltransf_1"/>
    <property type="match status" value="1"/>
</dbReference>
<evidence type="ECO:0000313" key="5">
    <source>
        <dbReference type="Proteomes" id="UP000006755"/>
    </source>
</evidence>
<dbReference type="EMBL" id="AMRI01000005">
    <property type="protein sequence ID" value="EKE76196.1"/>
    <property type="molecule type" value="Genomic_DNA"/>
</dbReference>
<comment type="caution">
    <text evidence="4">The sequence shown here is derived from an EMBL/GenBank/DDBJ whole genome shotgun (WGS) entry which is preliminary data.</text>
</comment>
<evidence type="ECO:0000259" key="3">
    <source>
        <dbReference type="PROSITE" id="PS51186"/>
    </source>
</evidence>
<keyword evidence="1 4" id="KW-0808">Transferase</keyword>
<dbReference type="STRING" id="745411.B3C1_04790"/>
<gene>
    <name evidence="4" type="ORF">B3C1_04790</name>
</gene>
<keyword evidence="2" id="KW-0012">Acyltransferase</keyword>
<dbReference type="GO" id="GO:0016747">
    <property type="term" value="F:acyltransferase activity, transferring groups other than amino-acyl groups"/>
    <property type="evidence" value="ECO:0007669"/>
    <property type="project" value="InterPro"/>
</dbReference>
<evidence type="ECO:0000256" key="2">
    <source>
        <dbReference type="ARBA" id="ARBA00023315"/>
    </source>
</evidence>
<evidence type="ECO:0000313" key="4">
    <source>
        <dbReference type="EMBL" id="EKE76196.1"/>
    </source>
</evidence>
<reference evidence="4 5" key="1">
    <citation type="journal article" date="2012" name="J. Bacteriol.">
        <title>Genome Sequence of Gallaecimonas xiamenensis Type Strain 3-C-1.</title>
        <authorList>
            <person name="Lai Q."/>
            <person name="Wang L."/>
            <person name="Wang W."/>
            <person name="Shao Z."/>
        </authorList>
    </citation>
    <scope>NUCLEOTIDE SEQUENCE [LARGE SCALE GENOMIC DNA]</scope>
    <source>
        <strain evidence="4 5">3-C-1</strain>
    </source>
</reference>
<dbReference type="CDD" id="cd04301">
    <property type="entry name" value="NAT_SF"/>
    <property type="match status" value="1"/>
</dbReference>
<dbReference type="PANTHER" id="PTHR43420:SF44">
    <property type="entry name" value="ACETYLTRANSFERASE YPEA"/>
    <property type="match status" value="1"/>
</dbReference>
<evidence type="ECO:0000256" key="1">
    <source>
        <dbReference type="ARBA" id="ARBA00022679"/>
    </source>
</evidence>
<sequence length="160" mass="17087">MTVTIIQVDYQDPRQGADLAFLLGSYAADPMGGGEPLDEAHLAALPKALAKLPYALSLLCYVDGQPAGLLNAFEGFSTFKGKPLYNIHDLVVLAPYRGQGLGQQLLSAMADLARAKGCCKLTLEVLDGNLVAKQAYIKAGFAGYQLDPALGQALFWEKQL</sequence>
<dbReference type="AlphaFoldDB" id="K2J034"/>
<dbReference type="PROSITE" id="PS51186">
    <property type="entry name" value="GNAT"/>
    <property type="match status" value="1"/>
</dbReference>
<dbReference type="SUPFAM" id="SSF55729">
    <property type="entry name" value="Acyl-CoA N-acyltransferases (Nat)"/>
    <property type="match status" value="1"/>
</dbReference>